<protein>
    <submittedName>
        <fullName evidence="4">TetR/AcrR family transcriptional regulator</fullName>
    </submittedName>
</protein>
<keyword evidence="1 2" id="KW-0238">DNA-binding</keyword>
<dbReference type="Proteomes" id="UP001526201">
    <property type="component" value="Unassembled WGS sequence"/>
</dbReference>
<name>A0ABT3CFQ6_9MYCO</name>
<feature type="domain" description="HTH tetR-type" evidence="3">
    <location>
        <begin position="20"/>
        <end position="81"/>
    </location>
</feature>
<reference evidence="4 5" key="1">
    <citation type="journal article" date="2022" name="BMC Genomics">
        <title>Comparative genome analysis of mycobacteria focusing on tRNA and non-coding RNA.</title>
        <authorList>
            <person name="Behra P.R.K."/>
            <person name="Pettersson B.M.F."/>
            <person name="Ramesh M."/>
            <person name="Das S."/>
            <person name="Dasgupta S."/>
            <person name="Kirsebom L.A."/>
        </authorList>
    </citation>
    <scope>NUCLEOTIDE SEQUENCE [LARGE SCALE GENOMIC DNA]</scope>
    <source>
        <strain evidence="4 5">DSM 44078</strain>
    </source>
</reference>
<proteinExistence type="predicted"/>
<sequence>MVVMAQVRSYRGVEAPERLAQRRSSFLDAGLELLGGAAAPDELTVRAVCQQAGLALRYFYESFTDKDTFVAEVVDTVTAGLAATTQAAVAAAPLQEQNRAGITNIVSTIAADPRIGRLLFSARLSNAIVLRKRSEHGGLFAMLSGEHIQAALRVEQNSRVSATAHFVVGGVSQTISAWLAGEIPMETGELVDQLTSILDGFADPALYRG</sequence>
<dbReference type="RefSeq" id="WP_264069364.1">
    <property type="nucleotide sequence ID" value="NZ_JACKTY010000032.1"/>
</dbReference>
<comment type="caution">
    <text evidence="4">The sequence shown here is derived from an EMBL/GenBank/DDBJ whole genome shotgun (WGS) entry which is preliminary data.</text>
</comment>
<evidence type="ECO:0000313" key="4">
    <source>
        <dbReference type="EMBL" id="MCV7228251.1"/>
    </source>
</evidence>
<dbReference type="SUPFAM" id="SSF46689">
    <property type="entry name" value="Homeodomain-like"/>
    <property type="match status" value="1"/>
</dbReference>
<gene>
    <name evidence="4" type="ORF">H7J73_19760</name>
</gene>
<keyword evidence="5" id="KW-1185">Reference proteome</keyword>
<evidence type="ECO:0000313" key="5">
    <source>
        <dbReference type="Proteomes" id="UP001526201"/>
    </source>
</evidence>
<evidence type="ECO:0000259" key="3">
    <source>
        <dbReference type="PROSITE" id="PS50977"/>
    </source>
</evidence>
<evidence type="ECO:0000256" key="2">
    <source>
        <dbReference type="PROSITE-ProRule" id="PRU00335"/>
    </source>
</evidence>
<dbReference type="PANTHER" id="PTHR43479:SF11">
    <property type="entry name" value="ACREF_ENVCD OPERON REPRESSOR-RELATED"/>
    <property type="match status" value="1"/>
</dbReference>
<organism evidence="4 5">
    <name type="scientific">Mycolicibacterium komossense</name>
    <dbReference type="NCBI Taxonomy" id="1779"/>
    <lineage>
        <taxon>Bacteria</taxon>
        <taxon>Bacillati</taxon>
        <taxon>Actinomycetota</taxon>
        <taxon>Actinomycetes</taxon>
        <taxon>Mycobacteriales</taxon>
        <taxon>Mycobacteriaceae</taxon>
        <taxon>Mycolicibacterium</taxon>
    </lineage>
</organism>
<dbReference type="PANTHER" id="PTHR43479">
    <property type="entry name" value="ACREF/ENVCD OPERON REPRESSOR-RELATED"/>
    <property type="match status" value="1"/>
</dbReference>
<dbReference type="InterPro" id="IPR009057">
    <property type="entry name" value="Homeodomain-like_sf"/>
</dbReference>
<dbReference type="InterPro" id="IPR050624">
    <property type="entry name" value="HTH-type_Tx_Regulator"/>
</dbReference>
<dbReference type="PROSITE" id="PS50977">
    <property type="entry name" value="HTH_TETR_2"/>
    <property type="match status" value="1"/>
</dbReference>
<feature type="DNA-binding region" description="H-T-H motif" evidence="2">
    <location>
        <begin position="44"/>
        <end position="63"/>
    </location>
</feature>
<dbReference type="EMBL" id="JACKTY010000032">
    <property type="protein sequence ID" value="MCV7228251.1"/>
    <property type="molecule type" value="Genomic_DNA"/>
</dbReference>
<accession>A0ABT3CFQ6</accession>
<dbReference type="InterPro" id="IPR001647">
    <property type="entry name" value="HTH_TetR"/>
</dbReference>
<dbReference type="Gene3D" id="1.10.357.10">
    <property type="entry name" value="Tetracycline Repressor, domain 2"/>
    <property type="match status" value="1"/>
</dbReference>
<evidence type="ECO:0000256" key="1">
    <source>
        <dbReference type="ARBA" id="ARBA00023125"/>
    </source>
</evidence>